<evidence type="ECO:0000313" key="2">
    <source>
        <dbReference type="Proteomes" id="UP000221247"/>
    </source>
</evidence>
<reference evidence="1 2" key="1">
    <citation type="submission" date="2017-06" db="EMBL/GenBank/DDBJ databases">
        <authorList>
            <person name="Kim H.J."/>
            <person name="Triplett B.A."/>
        </authorList>
    </citation>
    <scope>NUCLEOTIDE SEQUENCE [LARGE SCALE GENOMIC DNA]</scope>
</reference>
<dbReference type="KEGG" id="vg:54981372"/>
<protein>
    <submittedName>
        <fullName evidence="1">Tail fiber</fullName>
    </submittedName>
</protein>
<keyword evidence="2" id="KW-1185">Reference proteome</keyword>
<dbReference type="RefSeq" id="YP_009791199.1">
    <property type="nucleotide sequence ID" value="NC_047838.1"/>
</dbReference>
<dbReference type="Proteomes" id="UP000221247">
    <property type="component" value="Segment"/>
</dbReference>
<sequence length="160" mass="15715">MSQLNVNTIKNRTGTSGPVLTGLSTVSGSLVVSNDATVSGAATVSGNLSVTGNVSVGGTLTYEDVTNIDSVGVVTARQGIVVVGGGITAVGVVTATKFIGDGSELSGVVSGIEVKSNGTSVGTSLTAINFVHTGDITTGSGGITTVTTWEVFDTWLYGGG</sequence>
<gene>
    <name evidence="1" type="primary">42</name>
    <name evidence="1" type="ORF">PBI_BELLAMY_42</name>
</gene>
<organism evidence="1 2">
    <name type="scientific">Synechococcus phage Bellamy</name>
    <dbReference type="NCBI Taxonomy" id="2023996"/>
    <lineage>
        <taxon>Viruses</taxon>
        <taxon>Duplodnaviria</taxon>
        <taxon>Heunggongvirae</taxon>
        <taxon>Uroviricota</taxon>
        <taxon>Caudoviricetes</taxon>
        <taxon>Pantevenvirales</taxon>
        <taxon>Kyanoviridae</taxon>
        <taxon>Bellamyvirus</taxon>
        <taxon>Bellamyvirus bellamy</taxon>
    </lineage>
</organism>
<proteinExistence type="predicted"/>
<dbReference type="GeneID" id="54981372"/>
<dbReference type="EMBL" id="MF351863">
    <property type="protein sequence ID" value="ASR76087.1"/>
    <property type="molecule type" value="Genomic_DNA"/>
</dbReference>
<accession>A0A222YVI8</accession>
<evidence type="ECO:0000313" key="1">
    <source>
        <dbReference type="EMBL" id="ASR76087.1"/>
    </source>
</evidence>
<name>A0A222YVI8_9CAUD</name>